<accession>A0A381YFQ8</accession>
<protein>
    <recommendedName>
        <fullName evidence="2">DUF2061 domain-containing protein</fullName>
    </recommendedName>
</protein>
<evidence type="ECO:0000313" key="3">
    <source>
        <dbReference type="EMBL" id="SVA75918.1"/>
    </source>
</evidence>
<feature type="transmembrane region" description="Helical" evidence="1">
    <location>
        <begin position="45"/>
        <end position="62"/>
    </location>
</feature>
<dbReference type="Pfam" id="PF09834">
    <property type="entry name" value="DUF2061"/>
    <property type="match status" value="1"/>
</dbReference>
<sequence length="86" mass="9705">MKNEIASLLTESPLRSAVKGVTWRLVATFTTILIVYFITGEQAKALQIGAIEFVTKFFVYYIHERAWVRISFGQCQAETGGNPDFD</sequence>
<dbReference type="InterPro" id="IPR018638">
    <property type="entry name" value="DUF2061_membrane"/>
</dbReference>
<reference evidence="3" key="1">
    <citation type="submission" date="2018-05" db="EMBL/GenBank/DDBJ databases">
        <authorList>
            <person name="Lanie J.A."/>
            <person name="Ng W.-L."/>
            <person name="Kazmierczak K.M."/>
            <person name="Andrzejewski T.M."/>
            <person name="Davidsen T.M."/>
            <person name="Wayne K.J."/>
            <person name="Tettelin H."/>
            <person name="Glass J.I."/>
            <person name="Rusch D."/>
            <person name="Podicherti R."/>
            <person name="Tsui H.-C.T."/>
            <person name="Winkler M.E."/>
        </authorList>
    </citation>
    <scope>NUCLEOTIDE SEQUENCE</scope>
</reference>
<dbReference type="EMBL" id="UINC01018143">
    <property type="protein sequence ID" value="SVA75918.1"/>
    <property type="molecule type" value="Genomic_DNA"/>
</dbReference>
<keyword evidence="1" id="KW-0812">Transmembrane</keyword>
<keyword evidence="1" id="KW-1133">Transmembrane helix</keyword>
<organism evidence="3">
    <name type="scientific">marine metagenome</name>
    <dbReference type="NCBI Taxonomy" id="408172"/>
    <lineage>
        <taxon>unclassified sequences</taxon>
        <taxon>metagenomes</taxon>
        <taxon>ecological metagenomes</taxon>
    </lineage>
</organism>
<dbReference type="AlphaFoldDB" id="A0A381YFQ8"/>
<gene>
    <name evidence="3" type="ORF">METZ01_LOCUS128772</name>
</gene>
<feature type="transmembrane region" description="Helical" evidence="1">
    <location>
        <begin position="21"/>
        <end position="39"/>
    </location>
</feature>
<proteinExistence type="predicted"/>
<name>A0A381YFQ8_9ZZZZ</name>
<keyword evidence="1" id="KW-0472">Membrane</keyword>
<evidence type="ECO:0000256" key="1">
    <source>
        <dbReference type="SAM" id="Phobius"/>
    </source>
</evidence>
<feature type="domain" description="DUF2061" evidence="2">
    <location>
        <begin position="18"/>
        <end position="67"/>
    </location>
</feature>
<evidence type="ECO:0000259" key="2">
    <source>
        <dbReference type="Pfam" id="PF09834"/>
    </source>
</evidence>